<accession>F9WRJ9</accession>
<feature type="region of interest" description="Disordered" evidence="1">
    <location>
        <begin position="115"/>
        <end position="156"/>
    </location>
</feature>
<protein>
    <submittedName>
        <fullName evidence="2">Uncharacterized protein</fullName>
    </submittedName>
</protein>
<evidence type="ECO:0000313" key="2">
    <source>
        <dbReference type="EMBL" id="CCD20183.1"/>
    </source>
</evidence>
<reference evidence="2 3" key="1">
    <citation type="journal article" date="2012" name="Proc. Natl. Acad. Sci. U.S.A.">
        <title>Antigenic diversity is generated by distinct evolutionary mechanisms in African trypanosome species.</title>
        <authorList>
            <person name="Jackson A.P."/>
            <person name="Berry A."/>
            <person name="Aslett M."/>
            <person name="Allison H.C."/>
            <person name="Burton P."/>
            <person name="Vavrova-Anderson J."/>
            <person name="Brown R."/>
            <person name="Browne H."/>
            <person name="Corton N."/>
            <person name="Hauser H."/>
            <person name="Gamble J."/>
            <person name="Gilderthorp R."/>
            <person name="Marcello L."/>
            <person name="McQuillan J."/>
            <person name="Otto T.D."/>
            <person name="Quail M.A."/>
            <person name="Sanders M.J."/>
            <person name="van Tonder A."/>
            <person name="Ginger M.L."/>
            <person name="Field M.C."/>
            <person name="Barry J.D."/>
            <person name="Hertz-Fowler C."/>
            <person name="Berriman M."/>
        </authorList>
    </citation>
    <scope>NUCLEOTIDE SEQUENCE</scope>
    <source>
        <strain evidence="2 3">Y486</strain>
    </source>
</reference>
<sequence>MADQQLRGTVGRPASTLGVAHRKYRIVDVYVSRRQQKGQASSPGILGSTSPVVESPRRQAPAEPVSPNGMRVWSPRSRMRTTPAMRVQGTNSAGISRAHSMRYPFTREVSRRTITPRSECNPRRRGHPSLPSLESQGRPGALLSGIPSRNGGPHTKYLYEEGKKSSVLPTQSLDGCFGDSFDTKTPVKADSARVVRVHSVFVDQTPTSAEANDAPGWRLFVATTSSPCRYAAASHSPAIRRAPIKSPIRPRCMRKYSARSDLTPQEDAPSIDVTFRLNQSLAERRATEHLTQLQEGKDNKICTPRELSFNEVDVTTSPKTVKRRSQSPKKETLGARPLTPHVGDGSAEWYNKRGGDATPTQSTSSCTASQLSGTLKNTMTMRCSVKEDCGIKQQEASLVADVPTHIDSLGDCTNSTKFDEPRALFSGQRDSHNGSAEVARAMENLLSTGVQGIPSRYAGEAPPEAGCQTLASAAAPENSSRLLNRIKYPLMSLPSIDS</sequence>
<gene>
    <name evidence="2" type="ORF">TvY486_0029520</name>
</gene>
<feature type="non-terminal residue" evidence="2">
    <location>
        <position position="498"/>
    </location>
</feature>
<feature type="compositionally biased region" description="Polar residues" evidence="1">
    <location>
        <begin position="37"/>
        <end position="52"/>
    </location>
</feature>
<proteinExistence type="predicted"/>
<dbReference type="EMBL" id="CAEX01005028">
    <property type="protein sequence ID" value="CCD20183.1"/>
    <property type="molecule type" value="Genomic_DNA"/>
</dbReference>
<feature type="compositionally biased region" description="Polar residues" evidence="1">
    <location>
        <begin position="358"/>
        <end position="369"/>
    </location>
</feature>
<name>F9WRJ9_TRYVY</name>
<feature type="region of interest" description="Disordered" evidence="1">
    <location>
        <begin position="34"/>
        <end position="75"/>
    </location>
</feature>
<keyword evidence="3" id="KW-1185">Reference proteome</keyword>
<evidence type="ECO:0000256" key="1">
    <source>
        <dbReference type="SAM" id="MobiDB-lite"/>
    </source>
</evidence>
<dbReference type="Proteomes" id="UP000009027">
    <property type="component" value="Unassembled WGS sequence"/>
</dbReference>
<evidence type="ECO:0000313" key="3">
    <source>
        <dbReference type="Proteomes" id="UP000009027"/>
    </source>
</evidence>
<dbReference type="VEuPathDB" id="TriTrypDB:TvY486_0029520"/>
<dbReference type="AlphaFoldDB" id="F9WRJ9"/>
<organism evidence="2 3">
    <name type="scientific">Trypanosoma vivax (strain Y486)</name>
    <dbReference type="NCBI Taxonomy" id="1055687"/>
    <lineage>
        <taxon>Eukaryota</taxon>
        <taxon>Discoba</taxon>
        <taxon>Euglenozoa</taxon>
        <taxon>Kinetoplastea</taxon>
        <taxon>Metakinetoplastina</taxon>
        <taxon>Trypanosomatida</taxon>
        <taxon>Trypanosomatidae</taxon>
        <taxon>Trypanosoma</taxon>
        <taxon>Duttonella</taxon>
    </lineage>
</organism>
<feature type="region of interest" description="Disordered" evidence="1">
    <location>
        <begin position="313"/>
        <end position="369"/>
    </location>
</feature>